<keyword evidence="7 13" id="KW-0328">Glycosyltransferase</keyword>
<dbReference type="RefSeq" id="XP_013392038.1">
    <property type="nucleotide sequence ID" value="XM_013536584.1"/>
</dbReference>
<comment type="catalytic activity">
    <reaction evidence="13">
        <text>IMP + diphosphate = hypoxanthine + 5-phospho-alpha-D-ribose 1-diphosphate</text>
        <dbReference type="Rhea" id="RHEA:17973"/>
        <dbReference type="ChEBI" id="CHEBI:17368"/>
        <dbReference type="ChEBI" id="CHEBI:33019"/>
        <dbReference type="ChEBI" id="CHEBI:58017"/>
        <dbReference type="ChEBI" id="CHEBI:58053"/>
        <dbReference type="EC" id="2.4.2.8"/>
    </reaction>
</comment>
<dbReference type="Gene3D" id="3.40.50.2020">
    <property type="match status" value="1"/>
</dbReference>
<comment type="similarity">
    <text evidence="4 13">Belongs to the purine/pyrimidine phosphoribosyltransferase family.</text>
</comment>
<evidence type="ECO:0000256" key="10">
    <source>
        <dbReference type="ARBA" id="ARBA00022726"/>
    </source>
</evidence>
<dbReference type="KEGG" id="lak:106160073"/>
<evidence type="ECO:0000256" key="2">
    <source>
        <dbReference type="ARBA" id="ARBA00004496"/>
    </source>
</evidence>
<dbReference type="AlphaFoldDB" id="A0A1S3I1A0"/>
<evidence type="ECO:0000256" key="11">
    <source>
        <dbReference type="ARBA" id="ARBA00022741"/>
    </source>
</evidence>
<dbReference type="SUPFAM" id="SSF53271">
    <property type="entry name" value="PRTase-like"/>
    <property type="match status" value="1"/>
</dbReference>
<comment type="pathway">
    <text evidence="3 13">Purine metabolism; IMP biosynthesis via salvage pathway; IMP from hypoxanthine: step 1/1.</text>
</comment>
<dbReference type="Pfam" id="PF00156">
    <property type="entry name" value="Pribosyltran"/>
    <property type="match status" value="1"/>
</dbReference>
<protein>
    <recommendedName>
        <fullName evidence="5 13">Hypoxanthine phosphoribosyltransferase</fullName>
        <ecNumber evidence="5 13">2.4.2.8</ecNumber>
    </recommendedName>
</protein>
<evidence type="ECO:0000313" key="16">
    <source>
        <dbReference type="RefSeq" id="XP_013392038.1"/>
    </source>
</evidence>
<dbReference type="InParanoid" id="A0A1S3I1A0"/>
<evidence type="ECO:0000256" key="4">
    <source>
        <dbReference type="ARBA" id="ARBA00008391"/>
    </source>
</evidence>
<keyword evidence="12 13" id="KW-0460">Magnesium</keyword>
<evidence type="ECO:0000256" key="6">
    <source>
        <dbReference type="ARBA" id="ARBA00022490"/>
    </source>
</evidence>
<comment type="cofactor">
    <cofactor evidence="1 13">
        <name>Mg(2+)</name>
        <dbReference type="ChEBI" id="CHEBI:18420"/>
    </cofactor>
</comment>
<dbReference type="GO" id="GO:0000287">
    <property type="term" value="F:magnesium ion binding"/>
    <property type="evidence" value="ECO:0007669"/>
    <property type="project" value="TreeGrafter"/>
</dbReference>
<keyword evidence="6 13" id="KW-0963">Cytoplasm</keyword>
<accession>A0A1S3I1A0</accession>
<dbReference type="Proteomes" id="UP000085678">
    <property type="component" value="Unplaced"/>
</dbReference>
<evidence type="ECO:0000259" key="14">
    <source>
        <dbReference type="Pfam" id="PF00156"/>
    </source>
</evidence>
<feature type="domain" description="Phosphoribosyltransferase" evidence="14">
    <location>
        <begin position="47"/>
        <end position="199"/>
    </location>
</feature>
<evidence type="ECO:0000256" key="5">
    <source>
        <dbReference type="ARBA" id="ARBA00011895"/>
    </source>
</evidence>
<dbReference type="STRING" id="7574.A0A1S3I1A0"/>
<evidence type="ECO:0000256" key="1">
    <source>
        <dbReference type="ARBA" id="ARBA00001946"/>
    </source>
</evidence>
<organism evidence="15 16">
    <name type="scientific">Lingula anatina</name>
    <name type="common">Brachiopod</name>
    <name type="synonym">Lingula unguis</name>
    <dbReference type="NCBI Taxonomy" id="7574"/>
    <lineage>
        <taxon>Eukaryota</taxon>
        <taxon>Metazoa</taxon>
        <taxon>Spiralia</taxon>
        <taxon>Lophotrochozoa</taxon>
        <taxon>Brachiopoda</taxon>
        <taxon>Linguliformea</taxon>
        <taxon>Lingulata</taxon>
        <taxon>Lingulida</taxon>
        <taxon>Linguloidea</taxon>
        <taxon>Lingulidae</taxon>
        <taxon>Lingula</taxon>
    </lineage>
</organism>
<dbReference type="GO" id="GO:0006178">
    <property type="term" value="P:guanine salvage"/>
    <property type="evidence" value="ECO:0007669"/>
    <property type="project" value="TreeGrafter"/>
</dbReference>
<dbReference type="FunFam" id="3.40.50.2020:FF:000053">
    <property type="entry name" value="Hypoxanthine phosphoribosyltransferase"/>
    <property type="match status" value="1"/>
</dbReference>
<dbReference type="GeneID" id="106160073"/>
<evidence type="ECO:0000256" key="13">
    <source>
        <dbReference type="RuleBase" id="RU364099"/>
    </source>
</evidence>
<dbReference type="InterPro" id="IPR050408">
    <property type="entry name" value="HGPRT"/>
</dbReference>
<keyword evidence="11 13" id="KW-0547">Nucleotide-binding</keyword>
<proteinExistence type="inferred from homology"/>
<dbReference type="GO" id="GO:0046100">
    <property type="term" value="P:hypoxanthine metabolic process"/>
    <property type="evidence" value="ECO:0007669"/>
    <property type="project" value="TreeGrafter"/>
</dbReference>
<keyword evidence="10 13" id="KW-0660">Purine salvage</keyword>
<dbReference type="CDD" id="cd06223">
    <property type="entry name" value="PRTases_typeI"/>
    <property type="match status" value="1"/>
</dbReference>
<evidence type="ECO:0000256" key="9">
    <source>
        <dbReference type="ARBA" id="ARBA00022723"/>
    </source>
</evidence>
<dbReference type="GO" id="GO:0000166">
    <property type="term" value="F:nucleotide binding"/>
    <property type="evidence" value="ECO:0007669"/>
    <property type="project" value="UniProtKB-KW"/>
</dbReference>
<dbReference type="InterPro" id="IPR029057">
    <property type="entry name" value="PRTase-like"/>
</dbReference>
<dbReference type="GO" id="GO:0006166">
    <property type="term" value="P:purine ribonucleoside salvage"/>
    <property type="evidence" value="ECO:0007669"/>
    <property type="project" value="UniProtKB-KW"/>
</dbReference>
<name>A0A1S3I1A0_LINAN</name>
<dbReference type="PANTHER" id="PTHR43340:SF1">
    <property type="entry name" value="HYPOXANTHINE PHOSPHORIBOSYLTRANSFERASE"/>
    <property type="match status" value="1"/>
</dbReference>
<dbReference type="EC" id="2.4.2.8" evidence="5 13"/>
<evidence type="ECO:0000256" key="7">
    <source>
        <dbReference type="ARBA" id="ARBA00022676"/>
    </source>
</evidence>
<dbReference type="GO" id="GO:0004422">
    <property type="term" value="F:hypoxanthine phosphoribosyltransferase activity"/>
    <property type="evidence" value="ECO:0007669"/>
    <property type="project" value="InterPro"/>
</dbReference>
<dbReference type="PANTHER" id="PTHR43340">
    <property type="entry name" value="HYPOXANTHINE-GUANINE PHOSPHORIBOSYLTRANSFERASE"/>
    <property type="match status" value="1"/>
</dbReference>
<keyword evidence="9 13" id="KW-0479">Metal-binding</keyword>
<evidence type="ECO:0000313" key="15">
    <source>
        <dbReference type="Proteomes" id="UP000085678"/>
    </source>
</evidence>
<evidence type="ECO:0000256" key="8">
    <source>
        <dbReference type="ARBA" id="ARBA00022679"/>
    </source>
</evidence>
<reference evidence="16" key="1">
    <citation type="submission" date="2025-08" db="UniProtKB">
        <authorList>
            <consortium name="RefSeq"/>
        </authorList>
    </citation>
    <scope>IDENTIFICATION</scope>
    <source>
        <tissue evidence="16">Gonads</tissue>
    </source>
</reference>
<dbReference type="InterPro" id="IPR005904">
    <property type="entry name" value="Hxn_phspho_trans"/>
</dbReference>
<keyword evidence="15" id="KW-1185">Reference proteome</keyword>
<keyword evidence="8 13" id="KW-0808">Transferase</keyword>
<dbReference type="UniPathway" id="UPA00591">
    <property type="reaction ID" value="UER00648"/>
</dbReference>
<evidence type="ECO:0000256" key="3">
    <source>
        <dbReference type="ARBA" id="ARBA00004669"/>
    </source>
</evidence>
<evidence type="ECO:0000256" key="12">
    <source>
        <dbReference type="ARBA" id="ARBA00022842"/>
    </source>
</evidence>
<comment type="subcellular location">
    <subcellularLocation>
        <location evidence="2 13">Cytoplasm</location>
    </subcellularLocation>
</comment>
<gene>
    <name evidence="16" type="primary">LOC106160073</name>
</gene>
<dbReference type="GO" id="GO:0005829">
    <property type="term" value="C:cytosol"/>
    <property type="evidence" value="ECO:0007669"/>
    <property type="project" value="TreeGrafter"/>
</dbReference>
<dbReference type="GO" id="GO:0032263">
    <property type="term" value="P:GMP salvage"/>
    <property type="evidence" value="ECO:0007669"/>
    <property type="project" value="TreeGrafter"/>
</dbReference>
<sequence>MKASMAGNDCVVIPDDWQGYKLDLFCIPKHYEDDLEDIMIPSGLIDDRVERLARNICQDFGHADHLVALCVLKGGYKFFADLLDKIKQLNRNIEHSVPISIDFIRVKSYVDDQTSDEVQILGVDNLDNITGKNVLIVEDIVDTGKTMERLLKHLEQYKPKRVRVTSLLVKRTKGSTGYRPDYIGFEIPCRFVVGYALDYNEHFRDLGGVRGTRDREQDGGDSCHLI</sequence>
<dbReference type="GO" id="GO:0032264">
    <property type="term" value="P:IMP salvage"/>
    <property type="evidence" value="ECO:0007669"/>
    <property type="project" value="UniProtKB-UniPathway"/>
</dbReference>
<dbReference type="InterPro" id="IPR000836">
    <property type="entry name" value="PRTase_dom"/>
</dbReference>
<dbReference type="NCBIfam" id="TIGR01203">
    <property type="entry name" value="HGPRTase"/>
    <property type="match status" value="1"/>
</dbReference>
<dbReference type="OrthoDB" id="9449045at2759"/>